<dbReference type="EMBL" id="CP001616">
    <property type="protein sequence ID" value="ACQ92595.1"/>
    <property type="molecule type" value="Genomic_DNA"/>
</dbReference>
<dbReference type="PANTHER" id="PTHR30486:SF12">
    <property type="entry name" value="TYPE IV PILUS ATPASE PILU"/>
    <property type="match status" value="1"/>
</dbReference>
<feature type="domain" description="Bacterial type II secretion system protein E" evidence="2">
    <location>
        <begin position="115"/>
        <end position="283"/>
    </location>
</feature>
<evidence type="ECO:0000259" key="2">
    <source>
        <dbReference type="Pfam" id="PF00437"/>
    </source>
</evidence>
<organism evidence="3 4">
    <name type="scientific">Tolumonas auensis (strain DSM 9187 / NBRC 110442 / TA 4)</name>
    <dbReference type="NCBI Taxonomy" id="595494"/>
    <lineage>
        <taxon>Bacteria</taxon>
        <taxon>Pseudomonadati</taxon>
        <taxon>Pseudomonadota</taxon>
        <taxon>Gammaproteobacteria</taxon>
        <taxon>Aeromonadales</taxon>
        <taxon>Aeromonadaceae</taxon>
        <taxon>Tolumonas</taxon>
    </lineage>
</organism>
<dbReference type="eggNOG" id="COG5008">
    <property type="taxonomic scope" value="Bacteria"/>
</dbReference>
<reference evidence="4" key="1">
    <citation type="submission" date="2009-05" db="EMBL/GenBank/DDBJ databases">
        <title>Complete sequence of Tolumonas auensis DSM 9187.</title>
        <authorList>
            <consortium name="US DOE Joint Genome Institute"/>
            <person name="Lucas S."/>
            <person name="Copeland A."/>
            <person name="Lapidus A."/>
            <person name="Glavina del Rio T."/>
            <person name="Tice H."/>
            <person name="Bruce D."/>
            <person name="Goodwin L."/>
            <person name="Pitluck S."/>
            <person name="Chertkov O."/>
            <person name="Brettin T."/>
            <person name="Detter J.C."/>
            <person name="Han C."/>
            <person name="Larimer F."/>
            <person name="Land M."/>
            <person name="Hauser L."/>
            <person name="Kyrpides N."/>
            <person name="Mikhailova N."/>
            <person name="Spring S."/>
            <person name="Beller H."/>
        </authorList>
    </citation>
    <scope>NUCLEOTIDE SEQUENCE [LARGE SCALE GENOMIC DNA]</scope>
    <source>
        <strain evidence="4">DSM 9187 / TA4</strain>
    </source>
</reference>
<dbReference type="GO" id="GO:0016887">
    <property type="term" value="F:ATP hydrolysis activity"/>
    <property type="evidence" value="ECO:0007669"/>
    <property type="project" value="InterPro"/>
</dbReference>
<dbReference type="Pfam" id="PF00437">
    <property type="entry name" value="T2SSE"/>
    <property type="match status" value="1"/>
</dbReference>
<gene>
    <name evidence="3" type="ordered locus">Tola_0967</name>
</gene>
<evidence type="ECO:0000313" key="3">
    <source>
        <dbReference type="EMBL" id="ACQ92595.1"/>
    </source>
</evidence>
<dbReference type="Gene3D" id="3.30.450.90">
    <property type="match status" value="1"/>
</dbReference>
<dbReference type="CDD" id="cd01131">
    <property type="entry name" value="PilT"/>
    <property type="match status" value="1"/>
</dbReference>
<dbReference type="InterPro" id="IPR006321">
    <property type="entry name" value="PilT/PilU"/>
</dbReference>
<proteinExistence type="inferred from homology"/>
<keyword evidence="4" id="KW-1185">Reference proteome</keyword>
<comment type="similarity">
    <text evidence="1">Belongs to the GSP E family.</text>
</comment>
<accession>C4LCN1</accession>
<reference evidence="3 4" key="2">
    <citation type="journal article" date="2011" name="Stand. Genomic Sci.">
        <title>Complete genome sequence of Tolumonas auensis type strain (TA 4).</title>
        <authorList>
            <person name="Chertkov O."/>
            <person name="Copeland A."/>
            <person name="Lucas S."/>
            <person name="Lapidus A."/>
            <person name="Berry K.W."/>
            <person name="Detter J.C."/>
            <person name="Del Rio T.G."/>
            <person name="Hammon N."/>
            <person name="Dalin E."/>
            <person name="Tice H."/>
            <person name="Pitluck S."/>
            <person name="Richardson P."/>
            <person name="Bruce D."/>
            <person name="Goodwin L."/>
            <person name="Han C."/>
            <person name="Tapia R."/>
            <person name="Saunders E."/>
            <person name="Schmutz J."/>
            <person name="Brettin T."/>
            <person name="Larimer F."/>
            <person name="Land M."/>
            <person name="Hauser L."/>
            <person name="Spring S."/>
            <person name="Rohde M."/>
            <person name="Kyrpides N.C."/>
            <person name="Ivanova N."/>
            <person name="Goker M."/>
            <person name="Beller H.R."/>
            <person name="Klenk H.P."/>
            <person name="Woyke T."/>
        </authorList>
    </citation>
    <scope>NUCLEOTIDE SEQUENCE [LARGE SCALE GENOMIC DNA]</scope>
    <source>
        <strain evidence="4">DSM 9187 / TA4</strain>
    </source>
</reference>
<dbReference type="PANTHER" id="PTHR30486">
    <property type="entry name" value="TWITCHING MOTILITY PROTEIN PILT"/>
    <property type="match status" value="1"/>
</dbReference>
<evidence type="ECO:0000313" key="4">
    <source>
        <dbReference type="Proteomes" id="UP000009073"/>
    </source>
</evidence>
<dbReference type="InterPro" id="IPR050921">
    <property type="entry name" value="T4SS_GSP_E_ATPase"/>
</dbReference>
<dbReference type="Proteomes" id="UP000009073">
    <property type="component" value="Chromosome"/>
</dbReference>
<dbReference type="KEGG" id="tau:Tola_0967"/>
<dbReference type="AlphaFoldDB" id="C4LCN1"/>
<sequence length="368" mass="41020">MELANLLRILVDEKGSDLFISVGIQPSLKVNGKIRRLGDQLLEEDEVLNLVRQTMTDERFRSYVENREANFAINCPGLGRFRVSAFWQQDCPGCSIRRIETVIPTCDELFLPMSVKELAMAKRGLILFVGATGAGKSTTQAAMIGYRNSHANDHILTIEDPVEFVHKHDRSLITQREVGSDTLSFDEGLKSALRQAPDVILIGEIRSEETMEFALSFAETGHLCMATLHANNANQAIERILHLVPAEKHRLLMYDLAFNLKAIVAQQLVPTIDGKSRRAAFEIMLNSPLISDIMRKGEVHRLKETMSRSRELGMSTFDQSLFELYQQGAIGFDEALAFADSSNEVRVMIKMAAGGNFDSGMLDNVTVA</sequence>
<dbReference type="SUPFAM" id="SSF52540">
    <property type="entry name" value="P-loop containing nucleoside triphosphate hydrolases"/>
    <property type="match status" value="1"/>
</dbReference>
<dbReference type="NCBIfam" id="TIGR01420">
    <property type="entry name" value="pilT_fam"/>
    <property type="match status" value="1"/>
</dbReference>
<dbReference type="STRING" id="595494.Tola_0967"/>
<dbReference type="RefSeq" id="WP_012729194.1">
    <property type="nucleotide sequence ID" value="NC_012691.1"/>
</dbReference>
<dbReference type="GO" id="GO:0005524">
    <property type="term" value="F:ATP binding"/>
    <property type="evidence" value="ECO:0007669"/>
    <property type="project" value="InterPro"/>
</dbReference>
<protein>
    <submittedName>
        <fullName evidence="3">Twitching motility protein</fullName>
    </submittedName>
</protein>
<dbReference type="Gene3D" id="3.40.50.300">
    <property type="entry name" value="P-loop containing nucleotide triphosphate hydrolases"/>
    <property type="match status" value="1"/>
</dbReference>
<dbReference type="OrthoDB" id="9804785at2"/>
<dbReference type="HOGENOM" id="CLU_013446_4_0_6"/>
<dbReference type="InterPro" id="IPR001482">
    <property type="entry name" value="T2SS/T4SS_dom"/>
</dbReference>
<dbReference type="InterPro" id="IPR027417">
    <property type="entry name" value="P-loop_NTPase"/>
</dbReference>
<name>C4LCN1_TOLAT</name>
<evidence type="ECO:0000256" key="1">
    <source>
        <dbReference type="ARBA" id="ARBA00006611"/>
    </source>
</evidence>